<dbReference type="Proteomes" id="UP000262802">
    <property type="component" value="Chromosome"/>
</dbReference>
<feature type="transmembrane region" description="Helical" evidence="11">
    <location>
        <begin position="96"/>
        <end position="115"/>
    </location>
</feature>
<dbReference type="InterPro" id="IPR008756">
    <property type="entry name" value="Peptidase_M56"/>
</dbReference>
<evidence type="ECO:0000256" key="6">
    <source>
        <dbReference type="ARBA" id="ARBA00022692"/>
    </source>
</evidence>
<dbReference type="RefSeq" id="WP_119445694.1">
    <property type="nucleotide sequence ID" value="NZ_CP032317.1"/>
</dbReference>
<evidence type="ECO:0000313" key="14">
    <source>
        <dbReference type="Proteomes" id="UP000262802"/>
    </source>
</evidence>
<evidence type="ECO:0000313" key="13">
    <source>
        <dbReference type="EMBL" id="AYA38143.1"/>
    </source>
</evidence>
<feature type="transmembrane region" description="Helical" evidence="11">
    <location>
        <begin position="6"/>
        <end position="27"/>
    </location>
</feature>
<evidence type="ECO:0000256" key="7">
    <source>
        <dbReference type="ARBA" id="ARBA00022927"/>
    </source>
</evidence>
<evidence type="ECO:0000256" key="5">
    <source>
        <dbReference type="ARBA" id="ARBA00022519"/>
    </source>
</evidence>
<dbReference type="Pfam" id="PF05569">
    <property type="entry name" value="Peptidase_M56"/>
    <property type="match status" value="1"/>
</dbReference>
<dbReference type="PROSITE" id="PS52015">
    <property type="entry name" value="TONB_CTD"/>
    <property type="match status" value="1"/>
</dbReference>
<keyword evidence="5" id="KW-0997">Cell inner membrane</keyword>
<dbReference type="Pfam" id="PF03544">
    <property type="entry name" value="TonB_C"/>
    <property type="match status" value="1"/>
</dbReference>
<comment type="subcellular location">
    <subcellularLocation>
        <location evidence="1">Cell inner membrane</location>
        <topology evidence="1">Single-pass membrane protein</topology>
        <orientation evidence="1">Periplasmic side</orientation>
    </subcellularLocation>
</comment>
<dbReference type="NCBIfam" id="TIGR01352">
    <property type="entry name" value="tonB_Cterm"/>
    <property type="match status" value="1"/>
</dbReference>
<dbReference type="EMBL" id="CP032317">
    <property type="protein sequence ID" value="AYA38143.1"/>
    <property type="molecule type" value="Genomic_DNA"/>
</dbReference>
<dbReference type="InterPro" id="IPR006260">
    <property type="entry name" value="TonB/TolA_C"/>
</dbReference>
<evidence type="ECO:0000256" key="3">
    <source>
        <dbReference type="ARBA" id="ARBA00022448"/>
    </source>
</evidence>
<evidence type="ECO:0000259" key="12">
    <source>
        <dbReference type="PROSITE" id="PS52015"/>
    </source>
</evidence>
<accession>A0A3B7R421</accession>
<organism evidence="13 14">
    <name type="scientific">Hymenobacter oligotrophus</name>
    <dbReference type="NCBI Taxonomy" id="2319843"/>
    <lineage>
        <taxon>Bacteria</taxon>
        <taxon>Pseudomonadati</taxon>
        <taxon>Bacteroidota</taxon>
        <taxon>Cytophagia</taxon>
        <taxon>Cytophagales</taxon>
        <taxon>Hymenobacteraceae</taxon>
        <taxon>Hymenobacter</taxon>
    </lineage>
</organism>
<evidence type="ECO:0000256" key="8">
    <source>
        <dbReference type="ARBA" id="ARBA00022989"/>
    </source>
</evidence>
<keyword evidence="6 11" id="KW-0812">Transmembrane</keyword>
<dbReference type="GO" id="GO:0098797">
    <property type="term" value="C:plasma membrane protein complex"/>
    <property type="evidence" value="ECO:0007669"/>
    <property type="project" value="TreeGrafter"/>
</dbReference>
<comment type="similarity">
    <text evidence="2">Belongs to the TonB family.</text>
</comment>
<feature type="domain" description="TonB C-terminal" evidence="12">
    <location>
        <begin position="342"/>
        <end position="442"/>
    </location>
</feature>
<protein>
    <submittedName>
        <fullName evidence="13">TonB family protein</fullName>
    </submittedName>
</protein>
<keyword evidence="7" id="KW-0653">Protein transport</keyword>
<evidence type="ECO:0000256" key="9">
    <source>
        <dbReference type="ARBA" id="ARBA00023136"/>
    </source>
</evidence>
<dbReference type="KEGG" id="hyh:D3Y59_14505"/>
<proteinExistence type="inferred from homology"/>
<feature type="transmembrane region" description="Helical" evidence="11">
    <location>
        <begin position="39"/>
        <end position="56"/>
    </location>
</feature>
<reference evidence="13 14" key="1">
    <citation type="submission" date="2018-09" db="EMBL/GenBank/DDBJ databases">
        <title>Hymenobacter medium sp. nov., isolated from R2A medium.</title>
        <authorList>
            <person name="Yingchao G."/>
        </authorList>
    </citation>
    <scope>NUCLEOTIDE SEQUENCE [LARGE SCALE GENOMIC DNA]</scope>
    <source>
        <strain evidence="14">sh-6</strain>
    </source>
</reference>
<dbReference type="AlphaFoldDB" id="A0A3B7R421"/>
<dbReference type="Gene3D" id="3.30.1150.10">
    <property type="match status" value="1"/>
</dbReference>
<name>A0A3B7R421_9BACT</name>
<keyword evidence="14" id="KW-1185">Reference proteome</keyword>
<dbReference type="InterPro" id="IPR051045">
    <property type="entry name" value="TonB-dependent_transducer"/>
</dbReference>
<keyword evidence="9 11" id="KW-0472">Membrane</keyword>
<dbReference type="SUPFAM" id="SSF74653">
    <property type="entry name" value="TolA/TonB C-terminal domain"/>
    <property type="match status" value="1"/>
</dbReference>
<evidence type="ECO:0000256" key="1">
    <source>
        <dbReference type="ARBA" id="ARBA00004383"/>
    </source>
</evidence>
<feature type="region of interest" description="Disordered" evidence="10">
    <location>
        <begin position="297"/>
        <end position="330"/>
    </location>
</feature>
<evidence type="ECO:0000256" key="2">
    <source>
        <dbReference type="ARBA" id="ARBA00006555"/>
    </source>
</evidence>
<dbReference type="PANTHER" id="PTHR33446:SF2">
    <property type="entry name" value="PROTEIN TONB"/>
    <property type="match status" value="1"/>
</dbReference>
<evidence type="ECO:0000256" key="4">
    <source>
        <dbReference type="ARBA" id="ARBA00022475"/>
    </source>
</evidence>
<keyword evidence="8 11" id="KW-1133">Transmembrane helix</keyword>
<evidence type="ECO:0000256" key="11">
    <source>
        <dbReference type="SAM" id="Phobius"/>
    </source>
</evidence>
<dbReference type="OrthoDB" id="1039448at2"/>
<gene>
    <name evidence="13" type="ORF">D3Y59_14505</name>
</gene>
<dbReference type="InterPro" id="IPR037682">
    <property type="entry name" value="TonB_C"/>
</dbReference>
<dbReference type="GO" id="GO:0015031">
    <property type="term" value="P:protein transport"/>
    <property type="evidence" value="ECO:0007669"/>
    <property type="project" value="UniProtKB-KW"/>
</dbReference>
<keyword evidence="4" id="KW-1003">Cell membrane</keyword>
<dbReference type="PANTHER" id="PTHR33446">
    <property type="entry name" value="PROTEIN TONB-RELATED"/>
    <property type="match status" value="1"/>
</dbReference>
<dbReference type="GO" id="GO:0031992">
    <property type="term" value="F:energy transducer activity"/>
    <property type="evidence" value="ECO:0007669"/>
    <property type="project" value="TreeGrafter"/>
</dbReference>
<evidence type="ECO:0000256" key="10">
    <source>
        <dbReference type="SAM" id="MobiDB-lite"/>
    </source>
</evidence>
<sequence>MTMPSLLNWMWQSALCLGACWLLYWALLRRESCFGYNRAYLLLTPLLAAVAPLLPWEQWWPVTMAVRQVGMPTAVLPMLHVGATQKAAASTTNWPLLLYVSGAALSLLLLGLRLGKLWLLTRRLPAVARLGYTLRLTGGQLPISSFAHTVYWDDTAPLSEAEAKQVLMHELAHVRQGHSADRLWLELWRAALWFNPLMHLYLRALELTHEYLADAAALGRQRTATPGSYAGLLARQATNAWRSAPVLAHSFATSNTLNRIRMLHHLQRTATWRKWAVLPVAASLLLLLACEKMNSLGTPPPPPPPPAAPEAPAPPPAPPAPPMYKGTDQVHTSVDKMPEYPGGIAHLMKDLAASVRYPSEAAAAKLTGQVFVNFVVEPDGQLSGAEVLKGIEAADAAQQPLADAMNQAALRAVEALPGRWTPGEQNGRPVRVAYTVPISFAL</sequence>
<dbReference type="GO" id="GO:0055085">
    <property type="term" value="P:transmembrane transport"/>
    <property type="evidence" value="ECO:0007669"/>
    <property type="project" value="InterPro"/>
</dbReference>
<feature type="compositionally biased region" description="Pro residues" evidence="10">
    <location>
        <begin position="298"/>
        <end position="322"/>
    </location>
</feature>
<keyword evidence="3" id="KW-0813">Transport</keyword>